<dbReference type="SUPFAM" id="SSF52096">
    <property type="entry name" value="ClpP/crotonase"/>
    <property type="match status" value="1"/>
</dbReference>
<accession>A0A0D2QBJ8</accession>
<proteinExistence type="predicted"/>
<dbReference type="PANTHER" id="PTHR37049">
    <property type="entry name" value="PEPTIDASE S41 FAMILY PROTEIN"/>
    <property type="match status" value="1"/>
</dbReference>
<evidence type="ECO:0000313" key="1">
    <source>
        <dbReference type="EMBL" id="KJA29020.1"/>
    </source>
</evidence>
<keyword evidence="2" id="KW-1185">Reference proteome</keyword>
<dbReference type="InterPro" id="IPR029045">
    <property type="entry name" value="ClpP/crotonase-like_dom_sf"/>
</dbReference>
<dbReference type="OrthoDB" id="27214at2759"/>
<dbReference type="EMBL" id="KN817520">
    <property type="protein sequence ID" value="KJA29020.1"/>
    <property type="molecule type" value="Genomic_DNA"/>
</dbReference>
<sequence length="648" mass="71541">MPLPDPCAAIAGKKWVLPREARACMTSFQLDPVIKSNIIEVVNKTLAFHTSVTYQIQAPPPYESDVHEDLHADLARISQQEYSSEFDFHLDIYRTFKRTNDGHCGVYNYCYDSLYVTYLPLPLVLLTEQDGSQNVYVAPEAFIVASNEFEDEIDFWQDALPGHLKGKLESLSGAKVFLINGESPSVAVNQNAETTGSYQSFATRQNSFFASYHRGADGWDYSLGNFALQAHPLTDSVELTVQRANSSTNDTFTLPYRSRFGTASHEFTDSASYRARNCVSKQSTNGVDMYDGSIDTQIPDDARKHPVNVILDAMPLTDIDLPEHLQPALPALGQSYSVAQFYMLNDNVTGVLALGSFSARNFTAFGISLLTGLQELQAIGAKNLIVDVSNNGGGYICIAHWLHRIIVGPKESTEPQAGLDSATRAGPLAQLIVKVIAAGGDPDEVLSYNPIQWTNATHEPFPETYDWLEPVDVVINGRNDSFSQRLGQECQPFEWDAPSHALFKPKNVLIVSNGRCASSCSLFSITMSKSEGVKTIVTGGNNKIAQEYCGTVGGQSTSFSMIDTELKSTKLKNHTLAPPDFLTNSVQGITWRLGFGVHDPEKPEEWQQHRADLIFPLTAETVNNPAKIWEALARREFKTPVSFRVQTN</sequence>
<name>A0A0D2QBJ8_HYPSF</name>
<organism evidence="1 2">
    <name type="scientific">Hypholoma sublateritium (strain FD-334 SS-4)</name>
    <dbReference type="NCBI Taxonomy" id="945553"/>
    <lineage>
        <taxon>Eukaryota</taxon>
        <taxon>Fungi</taxon>
        <taxon>Dikarya</taxon>
        <taxon>Basidiomycota</taxon>
        <taxon>Agaricomycotina</taxon>
        <taxon>Agaricomycetes</taxon>
        <taxon>Agaricomycetidae</taxon>
        <taxon>Agaricales</taxon>
        <taxon>Agaricineae</taxon>
        <taxon>Strophariaceae</taxon>
        <taxon>Hypholoma</taxon>
    </lineage>
</organism>
<protein>
    <submittedName>
        <fullName evidence="1">Uncharacterized protein</fullName>
    </submittedName>
</protein>
<dbReference type="OMA" id="YISESYT"/>
<reference evidence="2" key="1">
    <citation type="submission" date="2014-04" db="EMBL/GenBank/DDBJ databases">
        <title>Evolutionary Origins and Diversification of the Mycorrhizal Mutualists.</title>
        <authorList>
            <consortium name="DOE Joint Genome Institute"/>
            <consortium name="Mycorrhizal Genomics Consortium"/>
            <person name="Kohler A."/>
            <person name="Kuo A."/>
            <person name="Nagy L.G."/>
            <person name="Floudas D."/>
            <person name="Copeland A."/>
            <person name="Barry K.W."/>
            <person name="Cichocki N."/>
            <person name="Veneault-Fourrey C."/>
            <person name="LaButti K."/>
            <person name="Lindquist E.A."/>
            <person name="Lipzen A."/>
            <person name="Lundell T."/>
            <person name="Morin E."/>
            <person name="Murat C."/>
            <person name="Riley R."/>
            <person name="Ohm R."/>
            <person name="Sun H."/>
            <person name="Tunlid A."/>
            <person name="Henrissat B."/>
            <person name="Grigoriev I.V."/>
            <person name="Hibbett D.S."/>
            <person name="Martin F."/>
        </authorList>
    </citation>
    <scope>NUCLEOTIDE SEQUENCE [LARGE SCALE GENOMIC DNA]</scope>
    <source>
        <strain evidence="2">FD-334 SS-4</strain>
    </source>
</reference>
<dbReference type="Proteomes" id="UP000054270">
    <property type="component" value="Unassembled WGS sequence"/>
</dbReference>
<dbReference type="InterPro" id="IPR052766">
    <property type="entry name" value="S41A_metabolite_peptidase"/>
</dbReference>
<dbReference type="PANTHER" id="PTHR37049:SF4">
    <property type="entry name" value="RHODANESE DOMAIN-CONTAINING PROTEIN"/>
    <property type="match status" value="1"/>
</dbReference>
<dbReference type="STRING" id="945553.A0A0D2QBJ8"/>
<dbReference type="Gene3D" id="3.90.226.10">
    <property type="entry name" value="2-enoyl-CoA Hydratase, Chain A, domain 1"/>
    <property type="match status" value="1"/>
</dbReference>
<gene>
    <name evidence="1" type="ORF">HYPSUDRAFT_128406</name>
</gene>
<evidence type="ECO:0000313" key="2">
    <source>
        <dbReference type="Proteomes" id="UP000054270"/>
    </source>
</evidence>
<dbReference type="AlphaFoldDB" id="A0A0D2QBJ8"/>